<protein>
    <submittedName>
        <fullName evidence="8">Surface antigen msp4 family protein</fullName>
    </submittedName>
</protein>
<dbReference type="InterPro" id="IPR027385">
    <property type="entry name" value="Beta-barrel_OMP"/>
</dbReference>
<evidence type="ECO:0000256" key="4">
    <source>
        <dbReference type="ARBA" id="ARBA00022729"/>
    </source>
</evidence>
<keyword evidence="4 6" id="KW-0732">Signal</keyword>
<gene>
    <name evidence="8" type="ORF">KM92DES2_20526</name>
</gene>
<evidence type="ECO:0000256" key="6">
    <source>
        <dbReference type="SAM" id="SignalP"/>
    </source>
</evidence>
<evidence type="ECO:0000259" key="7">
    <source>
        <dbReference type="Pfam" id="PF13505"/>
    </source>
</evidence>
<evidence type="ECO:0000256" key="2">
    <source>
        <dbReference type="ARBA" id="ARBA00022452"/>
    </source>
</evidence>
<sequence>MFKRLMLALVLSLALAAPAAAENTGVYGGLKFIDSIQSTGPFSLSGDVKGFGVGQYSQNTVGGGIFVGYDFYPHFQVPMRTELEYAIRSNMTKTWDQQINGSTASFKGEWGVQTLFANAYWDFHNSTAFTPYLGGGLGMGFIKTKYTADVDGDGDSGSLTQYDTVFAWNLGAGCSYAFTENISADLAYRFVGLGYTDISKRVDDNKVSIGNTPYANEFSLGLRFTF</sequence>
<keyword evidence="2" id="KW-1134">Transmembrane beta strand</keyword>
<accession>A0A212KLI7</accession>
<name>A0A212KLI7_9BACT</name>
<evidence type="ECO:0000256" key="3">
    <source>
        <dbReference type="ARBA" id="ARBA00022692"/>
    </source>
</evidence>
<feature type="domain" description="Outer membrane protein beta-barrel" evidence="7">
    <location>
        <begin position="7"/>
        <end position="226"/>
    </location>
</feature>
<organism evidence="8">
    <name type="scientific">uncultured Desulfovibrio sp</name>
    <dbReference type="NCBI Taxonomy" id="167968"/>
    <lineage>
        <taxon>Bacteria</taxon>
        <taxon>Pseudomonadati</taxon>
        <taxon>Thermodesulfobacteriota</taxon>
        <taxon>Desulfovibrionia</taxon>
        <taxon>Desulfovibrionales</taxon>
        <taxon>Desulfovibrionaceae</taxon>
        <taxon>Desulfovibrio</taxon>
        <taxon>environmental samples</taxon>
    </lineage>
</organism>
<feature type="chain" id="PRO_5013324396" evidence="6">
    <location>
        <begin position="22"/>
        <end position="226"/>
    </location>
</feature>
<proteinExistence type="predicted"/>
<keyword evidence="5" id="KW-0472">Membrane</keyword>
<dbReference type="PANTHER" id="PTHR35892:SF2">
    <property type="entry name" value="OUTER MEMBRANE PROTEIN PAGN"/>
    <property type="match status" value="1"/>
</dbReference>
<dbReference type="SUPFAM" id="SSF56925">
    <property type="entry name" value="OMPA-like"/>
    <property type="match status" value="1"/>
</dbReference>
<dbReference type="GO" id="GO:0009279">
    <property type="term" value="C:cell outer membrane"/>
    <property type="evidence" value="ECO:0007669"/>
    <property type="project" value="UniProtKB-SubCell"/>
</dbReference>
<evidence type="ECO:0000256" key="1">
    <source>
        <dbReference type="ARBA" id="ARBA00004571"/>
    </source>
</evidence>
<feature type="signal peptide" evidence="6">
    <location>
        <begin position="1"/>
        <end position="21"/>
    </location>
</feature>
<dbReference type="InterPro" id="IPR051723">
    <property type="entry name" value="Bact_OM_Invasion-Related"/>
</dbReference>
<evidence type="ECO:0000256" key="5">
    <source>
        <dbReference type="ARBA" id="ARBA00023136"/>
    </source>
</evidence>
<dbReference type="PANTHER" id="PTHR35892">
    <property type="entry name" value="OUTER MEMBRANE PROTEIN PAGN-RELATED"/>
    <property type="match status" value="1"/>
</dbReference>
<dbReference type="Gene3D" id="2.40.160.20">
    <property type="match status" value="1"/>
</dbReference>
<keyword evidence="3" id="KW-0812">Transmembrane</keyword>
<dbReference type="InterPro" id="IPR011250">
    <property type="entry name" value="OMP/PagP_B-barrel"/>
</dbReference>
<dbReference type="Pfam" id="PF13505">
    <property type="entry name" value="OMP_b-brl"/>
    <property type="match status" value="1"/>
</dbReference>
<dbReference type="EMBL" id="FLUP01000002">
    <property type="protein sequence ID" value="SBW12445.1"/>
    <property type="molecule type" value="Genomic_DNA"/>
</dbReference>
<comment type="subcellular location">
    <subcellularLocation>
        <location evidence="1">Cell outer membrane</location>
        <topology evidence="1">Multi-pass membrane protein</topology>
    </subcellularLocation>
</comment>
<evidence type="ECO:0000313" key="8">
    <source>
        <dbReference type="EMBL" id="SBW12445.1"/>
    </source>
</evidence>
<dbReference type="RefSeq" id="WP_192111742.1">
    <property type="nucleotide sequence ID" value="NZ_CABUEN010000002.1"/>
</dbReference>
<dbReference type="AlphaFoldDB" id="A0A212KLI7"/>
<reference evidence="8" key="1">
    <citation type="submission" date="2016-04" db="EMBL/GenBank/DDBJ databases">
        <authorList>
            <person name="Evans L.H."/>
            <person name="Alamgir A."/>
            <person name="Owens N."/>
            <person name="Weber N.D."/>
            <person name="Virtaneva K."/>
            <person name="Barbian K."/>
            <person name="Babar A."/>
            <person name="Rosenke K."/>
        </authorList>
    </citation>
    <scope>NUCLEOTIDE SEQUENCE</scope>
    <source>
        <strain evidence="8">92-2</strain>
    </source>
</reference>